<dbReference type="PANTHER" id="PTHR33317:SF4">
    <property type="entry name" value="POLYNUCLEOTIDYL TRANSFERASE, RIBONUCLEASE H-LIKE SUPERFAMILY PROTEIN"/>
    <property type="match status" value="1"/>
</dbReference>
<dbReference type="CDD" id="cd16964">
    <property type="entry name" value="YqgF"/>
    <property type="match status" value="1"/>
</dbReference>
<keyword evidence="8" id="KW-1185">Reference proteome</keyword>
<dbReference type="OrthoDB" id="9796140at2"/>
<gene>
    <name evidence="7" type="ORF">SAMN05421512_11843</name>
</gene>
<evidence type="ECO:0000313" key="7">
    <source>
        <dbReference type="EMBL" id="SOC27485.1"/>
    </source>
</evidence>
<dbReference type="AlphaFoldDB" id="A0A285TTT7"/>
<dbReference type="SMART" id="SM00732">
    <property type="entry name" value="YqgFc"/>
    <property type="match status" value="1"/>
</dbReference>
<keyword evidence="3 5" id="KW-0540">Nuclease</keyword>
<evidence type="ECO:0000256" key="5">
    <source>
        <dbReference type="HAMAP-Rule" id="MF_00651"/>
    </source>
</evidence>
<evidence type="ECO:0000256" key="2">
    <source>
        <dbReference type="ARBA" id="ARBA00022517"/>
    </source>
</evidence>
<keyword evidence="2 5" id="KW-0690">Ribosome biogenesis</keyword>
<keyword evidence="4 5" id="KW-0378">Hydrolase</keyword>
<name>A0A285TTT7_9HYPH</name>
<sequence>MSSDPLLALEDFAARLPRIGRLIGLDLGTKTIGLALSDLGRGIASPLETIRRKKFGVDAAALLAICAKHEVRGLVLGLPLNMDGTEGPRVQATRAFARNLAALTDMPMTAWDERLSTAAVTRTLIDADRSRARRAELVDKMAASYILQGLLDRLTYGSLDQQNERPYDDRDDGQP</sequence>
<dbReference type="EC" id="3.1.-.-" evidence="5"/>
<dbReference type="Pfam" id="PF03652">
    <property type="entry name" value="RuvX"/>
    <property type="match status" value="1"/>
</dbReference>
<evidence type="ECO:0000259" key="6">
    <source>
        <dbReference type="SMART" id="SM00732"/>
    </source>
</evidence>
<dbReference type="SUPFAM" id="SSF53098">
    <property type="entry name" value="Ribonuclease H-like"/>
    <property type="match status" value="1"/>
</dbReference>
<evidence type="ECO:0000256" key="4">
    <source>
        <dbReference type="ARBA" id="ARBA00022801"/>
    </source>
</evidence>
<dbReference type="GO" id="GO:0005829">
    <property type="term" value="C:cytosol"/>
    <property type="evidence" value="ECO:0007669"/>
    <property type="project" value="TreeGrafter"/>
</dbReference>
<dbReference type="PANTHER" id="PTHR33317">
    <property type="entry name" value="POLYNUCLEOTIDYL TRANSFERASE, RIBONUCLEASE H-LIKE SUPERFAMILY PROTEIN"/>
    <property type="match status" value="1"/>
</dbReference>
<dbReference type="GO" id="GO:0016788">
    <property type="term" value="F:hydrolase activity, acting on ester bonds"/>
    <property type="evidence" value="ECO:0007669"/>
    <property type="project" value="UniProtKB-UniRule"/>
</dbReference>
<accession>A0A285TTT7</accession>
<dbReference type="HAMAP" id="MF_00651">
    <property type="entry name" value="Nuclease_YqgF"/>
    <property type="match status" value="1"/>
</dbReference>
<dbReference type="InterPro" id="IPR037027">
    <property type="entry name" value="YqgF/RNaseH-like_dom_sf"/>
</dbReference>
<feature type="domain" description="YqgF/RNase H-like" evidence="6">
    <location>
        <begin position="20"/>
        <end position="120"/>
    </location>
</feature>
<dbReference type="EMBL" id="OBML01000018">
    <property type="protein sequence ID" value="SOC27485.1"/>
    <property type="molecule type" value="Genomic_DNA"/>
</dbReference>
<dbReference type="NCBIfam" id="TIGR00250">
    <property type="entry name" value="RNAse_H_YqgF"/>
    <property type="match status" value="1"/>
</dbReference>
<dbReference type="InterPro" id="IPR012337">
    <property type="entry name" value="RNaseH-like_sf"/>
</dbReference>
<evidence type="ECO:0000313" key="8">
    <source>
        <dbReference type="Proteomes" id="UP000219331"/>
    </source>
</evidence>
<reference evidence="7 8" key="1">
    <citation type="submission" date="2017-08" db="EMBL/GenBank/DDBJ databases">
        <authorList>
            <person name="de Groot N.N."/>
        </authorList>
    </citation>
    <scope>NUCLEOTIDE SEQUENCE [LARGE SCALE GENOMIC DNA]</scope>
    <source>
        <strain evidence="7 8">USBA 352</strain>
    </source>
</reference>
<dbReference type="RefSeq" id="WP_067215962.1">
    <property type="nucleotide sequence ID" value="NZ_JAJGNR010000001.1"/>
</dbReference>
<comment type="similarity">
    <text evidence="5">Belongs to the YqgF HJR family.</text>
</comment>
<dbReference type="GO" id="GO:0000967">
    <property type="term" value="P:rRNA 5'-end processing"/>
    <property type="evidence" value="ECO:0007669"/>
    <property type="project" value="UniProtKB-UniRule"/>
</dbReference>
<dbReference type="GO" id="GO:0004518">
    <property type="term" value="F:nuclease activity"/>
    <property type="evidence" value="ECO:0007669"/>
    <property type="project" value="UniProtKB-KW"/>
</dbReference>
<dbReference type="STRING" id="538381.GCA_001696535_00667"/>
<dbReference type="Gene3D" id="3.30.420.140">
    <property type="entry name" value="YqgF/RNase H-like domain"/>
    <property type="match status" value="1"/>
</dbReference>
<dbReference type="InterPro" id="IPR005227">
    <property type="entry name" value="YqgF"/>
</dbReference>
<evidence type="ECO:0000256" key="3">
    <source>
        <dbReference type="ARBA" id="ARBA00022722"/>
    </source>
</evidence>
<evidence type="ECO:0000256" key="1">
    <source>
        <dbReference type="ARBA" id="ARBA00022490"/>
    </source>
</evidence>
<organism evidence="7 8">
    <name type="scientific">Stappia indica</name>
    <dbReference type="NCBI Taxonomy" id="538381"/>
    <lineage>
        <taxon>Bacteria</taxon>
        <taxon>Pseudomonadati</taxon>
        <taxon>Pseudomonadota</taxon>
        <taxon>Alphaproteobacteria</taxon>
        <taxon>Hyphomicrobiales</taxon>
        <taxon>Stappiaceae</taxon>
        <taxon>Stappia</taxon>
    </lineage>
</organism>
<dbReference type="Proteomes" id="UP000219331">
    <property type="component" value="Unassembled WGS sequence"/>
</dbReference>
<proteinExistence type="inferred from homology"/>
<dbReference type="InterPro" id="IPR006641">
    <property type="entry name" value="YqgF/RNaseH-like_dom"/>
</dbReference>
<comment type="function">
    <text evidence="5">Could be a nuclease involved in processing of the 5'-end of pre-16S rRNA.</text>
</comment>
<comment type="subcellular location">
    <subcellularLocation>
        <location evidence="5">Cytoplasm</location>
    </subcellularLocation>
</comment>
<keyword evidence="1 5" id="KW-0963">Cytoplasm</keyword>
<protein>
    <recommendedName>
        <fullName evidence="5">Putative pre-16S rRNA nuclease</fullName>
        <ecNumber evidence="5">3.1.-.-</ecNumber>
    </recommendedName>
</protein>